<evidence type="ECO:0000259" key="1">
    <source>
        <dbReference type="Pfam" id="PF25397"/>
    </source>
</evidence>
<gene>
    <name evidence="2" type="ORF">Agub_g15365</name>
</gene>
<dbReference type="PANTHER" id="PTHR38389:SF1">
    <property type="entry name" value="DNA-DIRECTED RNA POLYMERASE SUBUNIT BETA"/>
    <property type="match status" value="1"/>
</dbReference>
<sequence length="180" mass="19538">MHTTIARSASLRSHRQSYCSPARQPFISSLGPLAVKKFRNHASSIHSTTAKAGPEDQWPAPASYKLWPTNISIPSGAYNALQAIEVVLTLALVDAGFSGDWSRIGVLTADQEHAAQQVCWFILAAHSAVAAAAVRRALGPGYPPLLAGARGLLFGSLGLYDVHLRCQLREDEQQQQQRRQ</sequence>
<dbReference type="AlphaFoldDB" id="A0AAD3E2Z6"/>
<reference evidence="2 3" key="1">
    <citation type="journal article" date="2021" name="Sci. Rep.">
        <title>Genome sequencing of the multicellular alga Astrephomene provides insights into convergent evolution of germ-soma differentiation.</title>
        <authorList>
            <person name="Yamashita S."/>
            <person name="Yamamoto K."/>
            <person name="Matsuzaki R."/>
            <person name="Suzuki S."/>
            <person name="Yamaguchi H."/>
            <person name="Hirooka S."/>
            <person name="Minakuchi Y."/>
            <person name="Miyagishima S."/>
            <person name="Kawachi M."/>
            <person name="Toyoda A."/>
            <person name="Nozaki H."/>
        </authorList>
    </citation>
    <scope>NUCLEOTIDE SEQUENCE [LARGE SCALE GENOMIC DNA]</scope>
    <source>
        <strain evidence="2 3">NIES-4017</strain>
    </source>
</reference>
<feature type="domain" description="DUF7887" evidence="1">
    <location>
        <begin position="81"/>
        <end position="121"/>
    </location>
</feature>
<dbReference type="Proteomes" id="UP001054857">
    <property type="component" value="Unassembled WGS sequence"/>
</dbReference>
<evidence type="ECO:0000313" key="3">
    <source>
        <dbReference type="Proteomes" id="UP001054857"/>
    </source>
</evidence>
<keyword evidence="3" id="KW-1185">Reference proteome</keyword>
<dbReference type="Pfam" id="PF25397">
    <property type="entry name" value="DUF7887"/>
    <property type="match status" value="1"/>
</dbReference>
<protein>
    <recommendedName>
        <fullName evidence="1">DUF7887 domain-containing protein</fullName>
    </recommendedName>
</protein>
<dbReference type="InterPro" id="IPR057209">
    <property type="entry name" value="DUF7887"/>
</dbReference>
<accession>A0AAD3E2Z6</accession>
<name>A0AAD3E2Z6_9CHLO</name>
<proteinExistence type="predicted"/>
<dbReference type="EMBL" id="BMAR01000071">
    <property type="protein sequence ID" value="GFR52765.1"/>
    <property type="molecule type" value="Genomic_DNA"/>
</dbReference>
<evidence type="ECO:0000313" key="2">
    <source>
        <dbReference type="EMBL" id="GFR52765.1"/>
    </source>
</evidence>
<dbReference type="PANTHER" id="PTHR38389">
    <property type="entry name" value="DNA-DIRECTED RNA POLYMERASE SUBUNIT BETA"/>
    <property type="match status" value="1"/>
</dbReference>
<organism evidence="2 3">
    <name type="scientific">Astrephomene gubernaculifera</name>
    <dbReference type="NCBI Taxonomy" id="47775"/>
    <lineage>
        <taxon>Eukaryota</taxon>
        <taxon>Viridiplantae</taxon>
        <taxon>Chlorophyta</taxon>
        <taxon>core chlorophytes</taxon>
        <taxon>Chlorophyceae</taxon>
        <taxon>CS clade</taxon>
        <taxon>Chlamydomonadales</taxon>
        <taxon>Astrephomenaceae</taxon>
        <taxon>Astrephomene</taxon>
    </lineage>
</organism>
<comment type="caution">
    <text evidence="2">The sequence shown here is derived from an EMBL/GenBank/DDBJ whole genome shotgun (WGS) entry which is preliminary data.</text>
</comment>